<dbReference type="EMBL" id="VJZE01000894">
    <property type="protein sequence ID" value="MPY46983.1"/>
    <property type="molecule type" value="Genomic_DNA"/>
</dbReference>
<evidence type="ECO:0000313" key="1">
    <source>
        <dbReference type="EMBL" id="MPY46983.1"/>
    </source>
</evidence>
<name>A0A5N8WHQ7_9ACTN</name>
<proteinExistence type="predicted"/>
<dbReference type="Pfam" id="PF02567">
    <property type="entry name" value="PhzC-PhzF"/>
    <property type="match status" value="1"/>
</dbReference>
<evidence type="ECO:0000313" key="2">
    <source>
        <dbReference type="Proteomes" id="UP000326979"/>
    </source>
</evidence>
<gene>
    <name evidence="1" type="ORF">FNH04_45955</name>
</gene>
<dbReference type="AlphaFoldDB" id="A0A5N8WHQ7"/>
<feature type="non-terminal residue" evidence="1">
    <location>
        <position position="1"/>
    </location>
</feature>
<dbReference type="InterPro" id="IPR003719">
    <property type="entry name" value="Phenazine_PhzF-like"/>
</dbReference>
<dbReference type="GO" id="GO:0003824">
    <property type="term" value="F:catalytic activity"/>
    <property type="evidence" value="ECO:0007669"/>
    <property type="project" value="InterPro"/>
</dbReference>
<comment type="caution">
    <text evidence="1">The sequence shown here is derived from an EMBL/GenBank/DDBJ whole genome shotgun (WGS) entry which is preliminary data.</text>
</comment>
<dbReference type="Gene3D" id="3.10.310.10">
    <property type="entry name" value="Diaminopimelate Epimerase, Chain A, domain 1"/>
    <property type="match status" value="1"/>
</dbReference>
<protein>
    <submittedName>
        <fullName evidence="1">PhzF family phenazine biosynthesis protein</fullName>
    </submittedName>
</protein>
<keyword evidence="2" id="KW-1185">Reference proteome</keyword>
<dbReference type="RefSeq" id="WP_194237061.1">
    <property type="nucleotide sequence ID" value="NZ_VJZE01000894.1"/>
</dbReference>
<sequence>AGTGEKDNETAWEFEARNLFPVGTITEDPATGSAAAAVGAYLRDTGLLEAPATLTIHQGRHVGRLSLLRVDIPAEGGITVSGTASLIA</sequence>
<organism evidence="1 2">
    <name type="scientific">Streptomyces phyllanthi</name>
    <dbReference type="NCBI Taxonomy" id="1803180"/>
    <lineage>
        <taxon>Bacteria</taxon>
        <taxon>Bacillati</taxon>
        <taxon>Actinomycetota</taxon>
        <taxon>Actinomycetes</taxon>
        <taxon>Kitasatosporales</taxon>
        <taxon>Streptomycetaceae</taxon>
        <taxon>Streptomyces</taxon>
    </lineage>
</organism>
<reference evidence="1 2" key="1">
    <citation type="submission" date="2019-07" db="EMBL/GenBank/DDBJ databases">
        <title>New species of Amycolatopsis and Streptomyces.</title>
        <authorList>
            <person name="Duangmal K."/>
            <person name="Teo W.F.A."/>
            <person name="Lipun K."/>
        </authorList>
    </citation>
    <scope>NUCLEOTIDE SEQUENCE [LARGE SCALE GENOMIC DNA]</scope>
    <source>
        <strain evidence="1 2">TISTR 2346</strain>
    </source>
</reference>
<accession>A0A5N8WHQ7</accession>
<dbReference type="Proteomes" id="UP000326979">
    <property type="component" value="Unassembled WGS sequence"/>
</dbReference>
<dbReference type="SUPFAM" id="SSF54506">
    <property type="entry name" value="Diaminopimelate epimerase-like"/>
    <property type="match status" value="1"/>
</dbReference>